<name>A0A8H5DR70_9HYPO</name>
<dbReference type="EMBL" id="JABEVY010000445">
    <property type="protein sequence ID" value="KAF5232491.1"/>
    <property type="molecule type" value="Genomic_DNA"/>
</dbReference>
<evidence type="ECO:0000313" key="2">
    <source>
        <dbReference type="Proteomes" id="UP000573603"/>
    </source>
</evidence>
<organism evidence="1 2">
    <name type="scientific">Fusarium anthophilum</name>
    <dbReference type="NCBI Taxonomy" id="48485"/>
    <lineage>
        <taxon>Eukaryota</taxon>
        <taxon>Fungi</taxon>
        <taxon>Dikarya</taxon>
        <taxon>Ascomycota</taxon>
        <taxon>Pezizomycotina</taxon>
        <taxon>Sordariomycetes</taxon>
        <taxon>Hypocreomycetidae</taxon>
        <taxon>Hypocreales</taxon>
        <taxon>Nectriaceae</taxon>
        <taxon>Fusarium</taxon>
        <taxon>Fusarium fujikuroi species complex</taxon>
    </lineage>
</organism>
<keyword evidence="2" id="KW-1185">Reference proteome</keyword>
<protein>
    <submittedName>
        <fullName evidence="1">Uncharacterized protein</fullName>
    </submittedName>
</protein>
<proteinExistence type="predicted"/>
<sequence length="381" mass="43392">MTPKVPRYHSGDVAWDTDSRRRYISDYLEYAGDDAADKWDDCVKIAFEQVMTSLDKKGLTQASHEWLEYEADRIAWQELFSKLDITVVEWPFSIPPRFDDPNNISAGISPTYQKWRLDRGLPIYDTTNHAQEKPTALSLDQRKIIWAGDRSYPSEMVFPITGPFQIVLPRWINAYSLVLEEDDALLSKINNEIVPPHLAVSWNDDDEGRITLVVGLSPTACVEPGSGEVNESIKYLWQSVVDWSIGAYFGATMSLVTFLRVRKAIPVADGFCYHCQGLTDLTSSAWADAHEDPMYSMKEAYEKREFVATCRAEVLEIIRKPLTVAKAELSRWVVQSYYDQRLQAAREIWLSSTTDERTIQEACAWAWGPHDMAVQSGEEGN</sequence>
<gene>
    <name evidence="1" type="ORF">FANTH_12952</name>
</gene>
<reference evidence="1 2" key="1">
    <citation type="journal article" date="2020" name="BMC Genomics">
        <title>Correction to: Identification and distribution of gene clusters required for synthesis of sphingolipid metabolism inhibitors in diverse species of the filamentous fungus Fusarium.</title>
        <authorList>
            <person name="Kim H.S."/>
            <person name="Lohmar J.M."/>
            <person name="Busman M."/>
            <person name="Brown D.W."/>
            <person name="Naumann T.A."/>
            <person name="Divon H.H."/>
            <person name="Lysoe E."/>
            <person name="Uhlig S."/>
            <person name="Proctor R.H."/>
        </authorList>
    </citation>
    <scope>NUCLEOTIDE SEQUENCE [LARGE SCALE GENOMIC DNA]</scope>
    <source>
        <strain evidence="1 2">NRRL 25214</strain>
    </source>
</reference>
<evidence type="ECO:0000313" key="1">
    <source>
        <dbReference type="EMBL" id="KAF5232491.1"/>
    </source>
</evidence>
<comment type="caution">
    <text evidence="1">The sequence shown here is derived from an EMBL/GenBank/DDBJ whole genome shotgun (WGS) entry which is preliminary data.</text>
</comment>
<accession>A0A8H5DR70</accession>
<dbReference type="AlphaFoldDB" id="A0A8H5DR70"/>
<dbReference type="Proteomes" id="UP000573603">
    <property type="component" value="Unassembled WGS sequence"/>
</dbReference>